<organism evidence="7 8">
    <name type="scientific">Gadus morhua</name>
    <name type="common">Atlantic cod</name>
    <dbReference type="NCBI Taxonomy" id="8049"/>
    <lineage>
        <taxon>Eukaryota</taxon>
        <taxon>Metazoa</taxon>
        <taxon>Chordata</taxon>
        <taxon>Craniata</taxon>
        <taxon>Vertebrata</taxon>
        <taxon>Euteleostomi</taxon>
        <taxon>Actinopterygii</taxon>
        <taxon>Neopterygii</taxon>
        <taxon>Teleostei</taxon>
        <taxon>Neoteleostei</taxon>
        <taxon>Acanthomorphata</taxon>
        <taxon>Zeiogadaria</taxon>
        <taxon>Gadariae</taxon>
        <taxon>Gadiformes</taxon>
        <taxon>Gadoidei</taxon>
        <taxon>Gadidae</taxon>
        <taxon>Gadus</taxon>
    </lineage>
</organism>
<dbReference type="InterPro" id="IPR051496">
    <property type="entry name" value="H-rev107_PLA/AT"/>
</dbReference>
<feature type="transmembrane region" description="Helical" evidence="5">
    <location>
        <begin position="16"/>
        <end position="35"/>
    </location>
</feature>
<dbReference type="GeneTree" id="ENSGT00940000162660"/>
<dbReference type="PANTHER" id="PTHR13943">
    <property type="entry name" value="HRAS-LIKE SUPPRESSOR - RELATED"/>
    <property type="match status" value="1"/>
</dbReference>
<feature type="transmembrane region" description="Helical" evidence="5">
    <location>
        <begin position="41"/>
        <end position="65"/>
    </location>
</feature>
<dbReference type="GO" id="GO:0008970">
    <property type="term" value="F:phospholipase A1 activity"/>
    <property type="evidence" value="ECO:0007669"/>
    <property type="project" value="TreeGrafter"/>
</dbReference>
<keyword evidence="8" id="KW-1185">Reference proteome</keyword>
<keyword evidence="4" id="KW-0443">Lipid metabolism</keyword>
<keyword evidence="2" id="KW-0808">Transferase</keyword>
<evidence type="ECO:0000256" key="4">
    <source>
        <dbReference type="ARBA" id="ARBA00023098"/>
    </source>
</evidence>
<dbReference type="GO" id="GO:0005737">
    <property type="term" value="C:cytoplasm"/>
    <property type="evidence" value="ECO:0007669"/>
    <property type="project" value="TreeGrafter"/>
</dbReference>
<evidence type="ECO:0000313" key="7">
    <source>
        <dbReference type="Ensembl" id="ENSGMOP00000038424.1"/>
    </source>
</evidence>
<feature type="transmembrane region" description="Helical" evidence="5">
    <location>
        <begin position="253"/>
        <end position="275"/>
    </location>
</feature>
<sequence>MCSKLRLKQECRSMSYIFYYLFICVVFLVMIAKLSKIVHSIYFKLTCAMCVRVSVCACVCVRACARAPARVRLCLTSDSAPYHNIRHQAADAAEAFLNIRKPLPSRNEIETFSLIMAPTLYDVKPEPGDLIEIFRGSYQHWAVYIGDGFVVHLAPPSEVPGAGANSMMSVFCENALVKRAELWDVVGTDNWQINNTLDDQYEPRAAYLVVQEALESVGNKLPYCVFQMNCEHFATELRYGKAQSRQVRRAGEVVIAAGVGTVVVLGLVALAGAIFGGGRKENKDTQ</sequence>
<evidence type="ECO:0000259" key="6">
    <source>
        <dbReference type="PROSITE" id="PS51934"/>
    </source>
</evidence>
<dbReference type="AlphaFoldDB" id="A0A8C5AY16"/>
<comment type="similarity">
    <text evidence="1">Belongs to the H-rev107 family.</text>
</comment>
<evidence type="ECO:0000256" key="5">
    <source>
        <dbReference type="SAM" id="Phobius"/>
    </source>
</evidence>
<dbReference type="Gene3D" id="3.90.1720.10">
    <property type="entry name" value="endopeptidase domain like (from Nostoc punctiforme)"/>
    <property type="match status" value="1"/>
</dbReference>
<dbReference type="GO" id="GO:0004623">
    <property type="term" value="F:phospholipase A2 activity"/>
    <property type="evidence" value="ECO:0007669"/>
    <property type="project" value="TreeGrafter"/>
</dbReference>
<name>A0A8C5AY16_GADMO</name>
<evidence type="ECO:0000256" key="1">
    <source>
        <dbReference type="ARBA" id="ARBA00007824"/>
    </source>
</evidence>
<keyword evidence="5" id="KW-0812">Transmembrane</keyword>
<evidence type="ECO:0000256" key="3">
    <source>
        <dbReference type="ARBA" id="ARBA00022801"/>
    </source>
</evidence>
<proteinExistence type="inferred from homology"/>
<dbReference type="Pfam" id="PF04970">
    <property type="entry name" value="LRAT"/>
    <property type="match status" value="1"/>
</dbReference>
<accession>A0A8C5AY16</accession>
<reference evidence="7" key="1">
    <citation type="submission" date="2025-05" db="UniProtKB">
        <authorList>
            <consortium name="Ensembl"/>
        </authorList>
    </citation>
    <scope>IDENTIFICATION</scope>
</reference>
<dbReference type="InterPro" id="IPR007053">
    <property type="entry name" value="LRAT_dom"/>
</dbReference>
<keyword evidence="5" id="KW-0472">Membrane</keyword>
<dbReference type="Ensembl" id="ENSGMOT00000024233.1">
    <property type="protein sequence ID" value="ENSGMOP00000047278.1"/>
    <property type="gene ID" value="ENSGMOG00000023460.1"/>
</dbReference>
<evidence type="ECO:0000313" key="8">
    <source>
        <dbReference type="Proteomes" id="UP000694546"/>
    </source>
</evidence>
<evidence type="ECO:0000256" key="2">
    <source>
        <dbReference type="ARBA" id="ARBA00022679"/>
    </source>
</evidence>
<keyword evidence="5" id="KW-1133">Transmembrane helix</keyword>
<feature type="domain" description="LRAT" evidence="6">
    <location>
        <begin position="130"/>
        <end position="246"/>
    </location>
</feature>
<keyword evidence="3" id="KW-0378">Hydrolase</keyword>
<dbReference type="Ensembl" id="ENSGMOT00000055956.1">
    <property type="protein sequence ID" value="ENSGMOP00000038424.1"/>
    <property type="gene ID" value="ENSGMOG00000023460.1"/>
</dbReference>
<dbReference type="GO" id="GO:0016410">
    <property type="term" value="F:N-acyltransferase activity"/>
    <property type="evidence" value="ECO:0007669"/>
    <property type="project" value="TreeGrafter"/>
</dbReference>
<dbReference type="Proteomes" id="UP000694546">
    <property type="component" value="Chromosome 10"/>
</dbReference>
<dbReference type="PROSITE" id="PS51934">
    <property type="entry name" value="LRAT"/>
    <property type="match status" value="1"/>
</dbReference>
<dbReference type="PANTHER" id="PTHR13943:SF31">
    <property type="entry name" value="PHOSPHOLIPASE A AND ACYLTRANSFERASE 3"/>
    <property type="match status" value="1"/>
</dbReference>
<dbReference type="GO" id="GO:0070292">
    <property type="term" value="P:N-acylphosphatidylethanolamine metabolic process"/>
    <property type="evidence" value="ECO:0007669"/>
    <property type="project" value="TreeGrafter"/>
</dbReference>
<protein>
    <recommendedName>
        <fullName evidence="6">LRAT domain-containing protein</fullName>
    </recommendedName>
</protein>